<evidence type="ECO:0000313" key="5">
    <source>
        <dbReference type="Proteomes" id="UP001141259"/>
    </source>
</evidence>
<feature type="domain" description="N-acetyltransferase" evidence="3">
    <location>
        <begin position="1"/>
        <end position="158"/>
    </location>
</feature>
<organism evidence="4 5">
    <name type="scientific">Umezawaea endophytica</name>
    <dbReference type="NCBI Taxonomy" id="1654476"/>
    <lineage>
        <taxon>Bacteria</taxon>
        <taxon>Bacillati</taxon>
        <taxon>Actinomycetota</taxon>
        <taxon>Actinomycetes</taxon>
        <taxon>Pseudonocardiales</taxon>
        <taxon>Pseudonocardiaceae</taxon>
        <taxon>Umezawaea</taxon>
    </lineage>
</organism>
<dbReference type="SUPFAM" id="SSF55729">
    <property type="entry name" value="Acyl-CoA N-acyltransferases (Nat)"/>
    <property type="match status" value="1"/>
</dbReference>
<dbReference type="GO" id="GO:0016747">
    <property type="term" value="F:acyltransferase activity, transferring groups other than amino-acyl groups"/>
    <property type="evidence" value="ECO:0007669"/>
    <property type="project" value="InterPro"/>
</dbReference>
<comment type="caution">
    <text evidence="4">The sequence shown here is derived from an EMBL/GenBank/DDBJ whole genome shotgun (WGS) entry which is preliminary data.</text>
</comment>
<dbReference type="AlphaFoldDB" id="A0A9X2VNX9"/>
<keyword evidence="2" id="KW-0012">Acyltransferase</keyword>
<evidence type="ECO:0000256" key="1">
    <source>
        <dbReference type="ARBA" id="ARBA00022679"/>
    </source>
</evidence>
<evidence type="ECO:0000256" key="2">
    <source>
        <dbReference type="ARBA" id="ARBA00023315"/>
    </source>
</evidence>
<dbReference type="Pfam" id="PF00583">
    <property type="entry name" value="Acetyltransf_1"/>
    <property type="match status" value="1"/>
</dbReference>
<keyword evidence="1" id="KW-0808">Transferase</keyword>
<protein>
    <submittedName>
        <fullName evidence="4">GNAT family N-acetyltransferase</fullName>
    </submittedName>
</protein>
<evidence type="ECO:0000313" key="4">
    <source>
        <dbReference type="EMBL" id="MCS7480026.1"/>
    </source>
</evidence>
<dbReference type="Gene3D" id="3.40.630.30">
    <property type="match status" value="1"/>
</dbReference>
<dbReference type="InterPro" id="IPR000182">
    <property type="entry name" value="GNAT_dom"/>
</dbReference>
<gene>
    <name evidence="4" type="ORF">NZH93_24480</name>
</gene>
<dbReference type="EMBL" id="JANYMP010000012">
    <property type="protein sequence ID" value="MCS7480026.1"/>
    <property type="molecule type" value="Genomic_DNA"/>
</dbReference>
<dbReference type="PANTHER" id="PTHR43877">
    <property type="entry name" value="AMINOALKYLPHOSPHONATE N-ACETYLTRANSFERASE-RELATED-RELATED"/>
    <property type="match status" value="1"/>
</dbReference>
<sequence>MIRRVTTAVPAEDLADVLVDAVESGASVGFLAGLERAEAVEWWSRLEPAVVDGTLLLWVAEVDGRVVGTVQVRRATPPNARHRAELAKLLVHRSARGRGIGRELVRTAERGAAEAGASLLVLDTETGSPAEGIYTSLGWTAAGVIPDYALDPEGKLAPTTVLYRVVTG</sequence>
<name>A0A9X2VNX9_9PSEU</name>
<dbReference type="PROSITE" id="PS51186">
    <property type="entry name" value="GNAT"/>
    <property type="match status" value="1"/>
</dbReference>
<reference evidence="4" key="1">
    <citation type="submission" date="2022-08" db="EMBL/GenBank/DDBJ databases">
        <authorList>
            <person name="Tistechok S."/>
            <person name="Samborskyy M."/>
            <person name="Roman I."/>
        </authorList>
    </citation>
    <scope>NUCLEOTIDE SEQUENCE</scope>
    <source>
        <strain evidence="4">DSM 103496</strain>
    </source>
</reference>
<dbReference type="InterPro" id="IPR016181">
    <property type="entry name" value="Acyl_CoA_acyltransferase"/>
</dbReference>
<dbReference type="Proteomes" id="UP001141259">
    <property type="component" value="Unassembled WGS sequence"/>
</dbReference>
<dbReference type="InterPro" id="IPR050832">
    <property type="entry name" value="Bact_Acetyltransf"/>
</dbReference>
<keyword evidence="5" id="KW-1185">Reference proteome</keyword>
<dbReference type="CDD" id="cd04301">
    <property type="entry name" value="NAT_SF"/>
    <property type="match status" value="1"/>
</dbReference>
<evidence type="ECO:0000259" key="3">
    <source>
        <dbReference type="PROSITE" id="PS51186"/>
    </source>
</evidence>
<dbReference type="RefSeq" id="WP_259625524.1">
    <property type="nucleotide sequence ID" value="NZ_JANYMP010000012.1"/>
</dbReference>
<accession>A0A9X2VNX9</accession>
<proteinExistence type="predicted"/>